<evidence type="ECO:0000256" key="7">
    <source>
        <dbReference type="ARBA" id="ARBA00022713"/>
    </source>
</evidence>
<comment type="similarity">
    <text evidence="16">Belongs to the SFTPA family.</text>
</comment>
<keyword evidence="5" id="KW-0964">Secreted</keyword>
<evidence type="ECO:0000256" key="20">
    <source>
        <dbReference type="SAM" id="SignalP"/>
    </source>
</evidence>
<evidence type="ECO:0000256" key="11">
    <source>
        <dbReference type="ARBA" id="ARBA00022837"/>
    </source>
</evidence>
<feature type="signal peptide" evidence="20">
    <location>
        <begin position="1"/>
        <end position="22"/>
    </location>
</feature>
<dbReference type="InterPro" id="IPR016187">
    <property type="entry name" value="CTDL_fold"/>
</dbReference>
<keyword evidence="9 20" id="KW-0732">Signal</keyword>
<keyword evidence="10" id="KW-0430">Lectin</keyword>
<dbReference type="GO" id="GO:0007585">
    <property type="term" value="P:respiratory gaseous exchange by respiratory system"/>
    <property type="evidence" value="ECO:0007669"/>
    <property type="project" value="UniProtKB-KW"/>
</dbReference>
<dbReference type="PROSITE" id="PS50041">
    <property type="entry name" value="C_TYPE_LECTIN_2"/>
    <property type="match status" value="1"/>
</dbReference>
<keyword evidence="4" id="KW-0767">Surface film</keyword>
<protein>
    <recommendedName>
        <fullName evidence="18">Pulmonary surfactant-associated protein A</fullName>
    </recommendedName>
</protein>
<evidence type="ECO:0000256" key="5">
    <source>
        <dbReference type="ARBA" id="ARBA00022525"/>
    </source>
</evidence>
<dbReference type="KEGG" id="nss:113419143"/>
<evidence type="ECO:0000256" key="2">
    <source>
        <dbReference type="ARBA" id="ARBA00004498"/>
    </source>
</evidence>
<evidence type="ECO:0000256" key="16">
    <source>
        <dbReference type="ARBA" id="ARBA00038230"/>
    </source>
</evidence>
<organism evidence="22 23">
    <name type="scientific">Notechis scutatus</name>
    <name type="common">mainland tiger snake</name>
    <dbReference type="NCBI Taxonomy" id="8663"/>
    <lineage>
        <taxon>Eukaryota</taxon>
        <taxon>Metazoa</taxon>
        <taxon>Chordata</taxon>
        <taxon>Craniata</taxon>
        <taxon>Vertebrata</taxon>
        <taxon>Euteleostomi</taxon>
        <taxon>Lepidosauria</taxon>
        <taxon>Squamata</taxon>
        <taxon>Bifurcata</taxon>
        <taxon>Unidentata</taxon>
        <taxon>Episquamata</taxon>
        <taxon>Toxicofera</taxon>
        <taxon>Serpentes</taxon>
        <taxon>Colubroidea</taxon>
        <taxon>Elapidae</taxon>
        <taxon>Hydrophiinae</taxon>
        <taxon>Notechis</taxon>
    </lineage>
</organism>
<evidence type="ECO:0000256" key="13">
    <source>
        <dbReference type="ARBA" id="ARBA00023157"/>
    </source>
</evidence>
<evidence type="ECO:0000256" key="15">
    <source>
        <dbReference type="ARBA" id="ARBA00037480"/>
    </source>
</evidence>
<proteinExistence type="inferred from homology"/>
<evidence type="ECO:0000256" key="6">
    <source>
        <dbReference type="ARBA" id="ARBA00022530"/>
    </source>
</evidence>
<evidence type="ECO:0000256" key="4">
    <source>
        <dbReference type="ARBA" id="ARBA00022439"/>
    </source>
</evidence>
<dbReference type="InterPro" id="IPR018378">
    <property type="entry name" value="C-type_lectin_CS"/>
</dbReference>
<dbReference type="GO" id="GO:0005615">
    <property type="term" value="C:extracellular space"/>
    <property type="evidence" value="ECO:0007669"/>
    <property type="project" value="TreeGrafter"/>
</dbReference>
<dbReference type="SUPFAM" id="SSF56436">
    <property type="entry name" value="C-type lectin-like"/>
    <property type="match status" value="1"/>
</dbReference>
<dbReference type="PANTHER" id="PTHR24024:SF13">
    <property type="entry name" value="PULMONARY SURFACTANT-ASSOCIATED PROTEIN A1"/>
    <property type="match status" value="1"/>
</dbReference>
<feature type="domain" description="C-type lectin" evidence="21">
    <location>
        <begin position="154"/>
        <end position="248"/>
    </location>
</feature>
<evidence type="ECO:0000256" key="9">
    <source>
        <dbReference type="ARBA" id="ARBA00022729"/>
    </source>
</evidence>
<evidence type="ECO:0000256" key="17">
    <source>
        <dbReference type="ARBA" id="ARBA00038763"/>
    </source>
</evidence>
<feature type="chain" id="PRO_5026910974" description="Pulmonary surfactant-associated protein A" evidence="20">
    <location>
        <begin position="23"/>
        <end position="249"/>
    </location>
</feature>
<dbReference type="GO" id="GO:0005581">
    <property type="term" value="C:collagen trimer"/>
    <property type="evidence" value="ECO:0007669"/>
    <property type="project" value="UniProtKB-KW"/>
</dbReference>
<evidence type="ECO:0000256" key="3">
    <source>
        <dbReference type="ARBA" id="ARBA00006250"/>
    </source>
</evidence>
<dbReference type="PANTHER" id="PTHR24024">
    <property type="entry name" value="PULMONARY SURFACTANT-ASSOCIATED PROTEIN A"/>
    <property type="match status" value="1"/>
</dbReference>
<accession>A0A6J1V0K5</accession>
<evidence type="ECO:0000313" key="23">
    <source>
        <dbReference type="RefSeq" id="XP_026534183.1"/>
    </source>
</evidence>
<keyword evidence="8" id="KW-0479">Metal-binding</keyword>
<dbReference type="Proteomes" id="UP000504612">
    <property type="component" value="Unplaced"/>
</dbReference>
<name>A0A6J1V0K5_9SAUR</name>
<dbReference type="RefSeq" id="XP_026534183.1">
    <property type="nucleotide sequence ID" value="XM_026678398.1"/>
</dbReference>
<dbReference type="Pfam" id="PF00059">
    <property type="entry name" value="Lectin_C"/>
    <property type="match status" value="1"/>
</dbReference>
<evidence type="ECO:0000256" key="8">
    <source>
        <dbReference type="ARBA" id="ARBA00022723"/>
    </source>
</evidence>
<evidence type="ECO:0000256" key="10">
    <source>
        <dbReference type="ARBA" id="ARBA00022734"/>
    </source>
</evidence>
<dbReference type="Gene3D" id="3.10.100.10">
    <property type="entry name" value="Mannose-Binding Protein A, subunit A"/>
    <property type="match status" value="1"/>
</dbReference>
<keyword evidence="7" id="KW-0305">Gaseous exchange</keyword>
<reference evidence="23" key="1">
    <citation type="submission" date="2025-08" db="UniProtKB">
        <authorList>
            <consortium name="RefSeq"/>
        </authorList>
    </citation>
    <scope>IDENTIFICATION</scope>
</reference>
<dbReference type="InterPro" id="IPR001304">
    <property type="entry name" value="C-type_lectin-like"/>
</dbReference>
<dbReference type="SMART" id="SM00034">
    <property type="entry name" value="CLECT"/>
    <property type="match status" value="1"/>
</dbReference>
<keyword evidence="14" id="KW-0325">Glycoprotein</keyword>
<comment type="subunit">
    <text evidence="17">Oligomeric complex of 6 set of homotrimers.</text>
</comment>
<evidence type="ECO:0000256" key="12">
    <source>
        <dbReference type="ARBA" id="ARBA00023119"/>
    </source>
</evidence>
<gene>
    <name evidence="23" type="primary">LOC113419143</name>
</gene>
<keyword evidence="12" id="KW-0176">Collagen</keyword>
<dbReference type="AlphaFoldDB" id="A0A6J1V0K5"/>
<keyword evidence="11" id="KW-0106">Calcium</keyword>
<dbReference type="InterPro" id="IPR016186">
    <property type="entry name" value="C-type_lectin-like/link_sf"/>
</dbReference>
<evidence type="ECO:0000313" key="22">
    <source>
        <dbReference type="Proteomes" id="UP000504612"/>
    </source>
</evidence>
<evidence type="ECO:0000256" key="19">
    <source>
        <dbReference type="SAM" id="MobiDB-lite"/>
    </source>
</evidence>
<dbReference type="InterPro" id="IPR051077">
    <property type="entry name" value="Ca-dependent_lectin"/>
</dbReference>
<keyword evidence="13" id="KW-1015">Disulfide bond</keyword>
<dbReference type="GO" id="GO:0046872">
    <property type="term" value="F:metal ion binding"/>
    <property type="evidence" value="ECO:0007669"/>
    <property type="project" value="UniProtKB-KW"/>
</dbReference>
<sequence>MTSSTLLYVASVLAIFSLPCHGQEGKCSGAPGIPGTPGANGLPGRDGRDGMKGDPGPPGPMGPPNGLPGAPGRDGLPGPSGLKGETGEKGDHGPPGPEGRAAFLDPDVQKVLRSLGDRILRLEGVLALRGLINKVENKIFATNGKSVGFDSIIQACQLSGGSVAKPMNEKENNAILQIVKEQNQYTYLGIKESSVPGAFEYFDETPVNYTNWRRYEPNGKGVENCVEMQTDGSWNDKKCNQYRLIICEF</sequence>
<comment type="similarity">
    <text evidence="3">Belongs to the true venom lectin family.</text>
</comment>
<feature type="region of interest" description="Disordered" evidence="19">
    <location>
        <begin position="28"/>
        <end position="104"/>
    </location>
</feature>
<evidence type="ECO:0000256" key="18">
    <source>
        <dbReference type="ARBA" id="ARBA00041095"/>
    </source>
</evidence>
<evidence type="ECO:0000256" key="14">
    <source>
        <dbReference type="ARBA" id="ARBA00023180"/>
    </source>
</evidence>
<comment type="subcellular location">
    <subcellularLocation>
        <location evidence="2">Secreted</location>
        <location evidence="2">Extracellular space</location>
        <location evidence="2">Extracellular matrix</location>
    </subcellularLocation>
    <subcellularLocation>
        <location evidence="1">Secreted</location>
        <location evidence="1">Extracellular space</location>
        <location evidence="1">Surface film</location>
    </subcellularLocation>
</comment>
<evidence type="ECO:0000259" key="21">
    <source>
        <dbReference type="PROSITE" id="PS50041"/>
    </source>
</evidence>
<comment type="function">
    <text evidence="15">In presence of calcium ions, it binds to surfactant phospholipids and contributes to lower the surface tension at the air-liquid interface in the alveoli of the mammalian lung and is essential for normal respiration. Enhances the expression of MYO18A/SP-R210 on alveolar macrophages.</text>
</comment>
<keyword evidence="6" id="KW-0272">Extracellular matrix</keyword>
<feature type="compositionally biased region" description="Pro residues" evidence="19">
    <location>
        <begin position="55"/>
        <end position="66"/>
    </location>
</feature>
<dbReference type="GO" id="GO:0005771">
    <property type="term" value="C:multivesicular body"/>
    <property type="evidence" value="ECO:0007669"/>
    <property type="project" value="TreeGrafter"/>
</dbReference>
<evidence type="ECO:0000256" key="1">
    <source>
        <dbReference type="ARBA" id="ARBA00004364"/>
    </source>
</evidence>
<keyword evidence="22" id="KW-1185">Reference proteome</keyword>
<dbReference type="GeneID" id="113419143"/>
<dbReference type="PROSITE" id="PS00615">
    <property type="entry name" value="C_TYPE_LECTIN_1"/>
    <property type="match status" value="1"/>
</dbReference>
<dbReference type="GO" id="GO:0030246">
    <property type="term" value="F:carbohydrate binding"/>
    <property type="evidence" value="ECO:0007669"/>
    <property type="project" value="UniProtKB-KW"/>
</dbReference>